<comment type="catalytic activity">
    <reaction evidence="1">
        <text>4-amino-5-hydroxymethyl-2-methylpyrimidine + ATP = 4-amino-2-methyl-5-(phosphooxymethyl)pyrimidine + ADP + H(+)</text>
        <dbReference type="Rhea" id="RHEA:23096"/>
        <dbReference type="ChEBI" id="CHEBI:15378"/>
        <dbReference type="ChEBI" id="CHEBI:16892"/>
        <dbReference type="ChEBI" id="CHEBI:30616"/>
        <dbReference type="ChEBI" id="CHEBI:58354"/>
        <dbReference type="ChEBI" id="CHEBI:456216"/>
        <dbReference type="EC" id="2.7.1.49"/>
    </reaction>
</comment>
<dbReference type="InterPro" id="IPR029056">
    <property type="entry name" value="Ribokinase-like"/>
</dbReference>
<keyword evidence="9" id="KW-1185">Reference proteome</keyword>
<dbReference type="EMBL" id="QFWG01000004">
    <property type="protein sequence ID" value="PWI28004.1"/>
    <property type="molecule type" value="Genomic_DNA"/>
</dbReference>
<evidence type="ECO:0000313" key="8">
    <source>
        <dbReference type="EMBL" id="PWI28004.1"/>
    </source>
</evidence>
<evidence type="ECO:0000256" key="3">
    <source>
        <dbReference type="ARBA" id="ARBA00003848"/>
    </source>
</evidence>
<evidence type="ECO:0000256" key="6">
    <source>
        <dbReference type="SAM" id="MobiDB-lite"/>
    </source>
</evidence>
<dbReference type="PANTHER" id="PTHR20858">
    <property type="entry name" value="PHOSPHOMETHYLPYRIMIDINE KINASE"/>
    <property type="match status" value="1"/>
</dbReference>
<evidence type="ECO:0000256" key="2">
    <source>
        <dbReference type="ARBA" id="ARBA00000565"/>
    </source>
</evidence>
<feature type="region of interest" description="Disordered" evidence="6">
    <location>
        <begin position="1"/>
        <end position="22"/>
    </location>
</feature>
<evidence type="ECO:0000256" key="4">
    <source>
        <dbReference type="ARBA" id="ARBA00004769"/>
    </source>
</evidence>
<organism evidence="8 9">
    <name type="scientific">Pseudoglutamicibacter cumminsii</name>
    <dbReference type="NCBI Taxonomy" id="156979"/>
    <lineage>
        <taxon>Bacteria</taxon>
        <taxon>Bacillati</taxon>
        <taxon>Actinomycetota</taxon>
        <taxon>Actinomycetes</taxon>
        <taxon>Micrococcales</taxon>
        <taxon>Micrococcaceae</taxon>
        <taxon>Pseudoglutamicibacter</taxon>
    </lineage>
</organism>
<gene>
    <name evidence="8" type="primary">thiD</name>
    <name evidence="8" type="ORF">CAY35_04625</name>
</gene>
<dbReference type="Pfam" id="PF08543">
    <property type="entry name" value="Phos_pyr_kin"/>
    <property type="match status" value="1"/>
</dbReference>
<name>A0ABX5L731_9MICC</name>
<evidence type="ECO:0000256" key="1">
    <source>
        <dbReference type="ARBA" id="ARBA00000151"/>
    </source>
</evidence>
<dbReference type="InterPro" id="IPR013749">
    <property type="entry name" value="PM/HMP-P_kinase-1"/>
</dbReference>
<feature type="compositionally biased region" description="Pro residues" evidence="6">
    <location>
        <begin position="300"/>
        <end position="311"/>
    </location>
</feature>
<evidence type="ECO:0000259" key="7">
    <source>
        <dbReference type="Pfam" id="PF08543"/>
    </source>
</evidence>
<dbReference type="NCBIfam" id="TIGR00097">
    <property type="entry name" value="HMP-P_kinase"/>
    <property type="match status" value="1"/>
</dbReference>
<dbReference type="GO" id="GO:0016301">
    <property type="term" value="F:kinase activity"/>
    <property type="evidence" value="ECO:0007669"/>
    <property type="project" value="UniProtKB-KW"/>
</dbReference>
<dbReference type="RefSeq" id="WP_109303518.1">
    <property type="nucleotide sequence ID" value="NZ_QFWG01000004.1"/>
</dbReference>
<dbReference type="Proteomes" id="UP000245514">
    <property type="component" value="Unassembled WGS sequence"/>
</dbReference>
<accession>A0ABX5L731</accession>
<evidence type="ECO:0000313" key="9">
    <source>
        <dbReference type="Proteomes" id="UP000245514"/>
    </source>
</evidence>
<keyword evidence="8" id="KW-0418">Kinase</keyword>
<evidence type="ECO:0000256" key="5">
    <source>
        <dbReference type="ARBA" id="ARBA00022977"/>
    </source>
</evidence>
<dbReference type="InterPro" id="IPR004399">
    <property type="entry name" value="HMP/HMP-P_kinase_dom"/>
</dbReference>
<proteinExistence type="predicted"/>
<reference evidence="8 9" key="1">
    <citation type="submission" date="2018-05" db="EMBL/GenBank/DDBJ databases">
        <title>Draft Genome Sequence of Arthrobacter cumminsii IME1328, Isolated from a Patient Who Suffered from Foot Ulcers in China.</title>
        <authorList>
            <person name="Li M."/>
            <person name="Jiang Z."/>
            <person name="Sun Q."/>
            <person name="Tong Y."/>
        </authorList>
    </citation>
    <scope>NUCLEOTIDE SEQUENCE [LARGE SCALE GENOMIC DNA]</scope>
    <source>
        <strain evidence="8 9">IME1328</strain>
    </source>
</reference>
<comment type="catalytic activity">
    <reaction evidence="2">
        <text>4-amino-2-methyl-5-(phosphooxymethyl)pyrimidine + ATP = 4-amino-2-methyl-5-(diphosphooxymethyl)pyrimidine + ADP</text>
        <dbReference type="Rhea" id="RHEA:19893"/>
        <dbReference type="ChEBI" id="CHEBI:30616"/>
        <dbReference type="ChEBI" id="CHEBI:57841"/>
        <dbReference type="ChEBI" id="CHEBI:58354"/>
        <dbReference type="ChEBI" id="CHEBI:456216"/>
        <dbReference type="EC" id="2.7.4.7"/>
    </reaction>
</comment>
<keyword evidence="8" id="KW-0808">Transferase</keyword>
<feature type="domain" description="Pyridoxamine kinase/Phosphomethylpyrimidine kinase" evidence="7">
    <location>
        <begin position="36"/>
        <end position="273"/>
    </location>
</feature>
<dbReference type="CDD" id="cd01169">
    <property type="entry name" value="HMPP_kinase"/>
    <property type="match status" value="1"/>
</dbReference>
<keyword evidence="5" id="KW-0784">Thiamine biosynthesis</keyword>
<dbReference type="PANTHER" id="PTHR20858:SF17">
    <property type="entry name" value="HYDROXYMETHYLPYRIMIDINE_PHOSPHOMETHYLPYRIMIDINE KINASE THI20-RELATED"/>
    <property type="match status" value="1"/>
</dbReference>
<comment type="function">
    <text evidence="3">Catalyzes the phosphorylation of hydroxymethylpyrimidine phosphate (HMP-P) to HMP-PP, and of HMP to HMP-P.</text>
</comment>
<sequence>MHTSVRPLSPGASTSGAQRASHRNTVPCVVTIAGTDPTGGAGSAADIKSIHAAGGYALPVTTAVLAQNSSRVTHIEHMSAAVVRAQLDAIAEHARIDAVKIGMLGTAENVQAVAEWLSEARPQLIVVDPVMISSSGTALIAPEAFPEVAALCAAADVITPNALELAELTDSSHAETHIDVCNQARAWTERHGNVVIAKTGHLDSEQTTNYWIESGAEPIAIHTQRVESSATQGTGCTLASALTTRLAAGDAPARALAWASDWLHHAISHGERLDVTLGQDPPVSGPMDHFHHVRAAMPQPHMPQPQVPQPHLPLQLGSGARKGGGSR</sequence>
<comment type="pathway">
    <text evidence="4">Cofactor biosynthesis; thiamine diphosphate biosynthesis; 4-amino-2-methyl-5-diphosphomethylpyrimidine from 5-amino-1-(5-phospho-D-ribosyl)imidazole: step 3/3.</text>
</comment>
<comment type="caution">
    <text evidence="8">The sequence shown here is derived from an EMBL/GenBank/DDBJ whole genome shotgun (WGS) entry which is preliminary data.</text>
</comment>
<protein>
    <submittedName>
        <fullName evidence="8">Bifunctional hydroxymethylpyrimidine kinase/phosphomethylpyrimidine kinase</fullName>
    </submittedName>
</protein>
<dbReference type="SUPFAM" id="SSF53613">
    <property type="entry name" value="Ribokinase-like"/>
    <property type="match status" value="1"/>
</dbReference>
<feature type="region of interest" description="Disordered" evidence="6">
    <location>
        <begin position="298"/>
        <end position="327"/>
    </location>
</feature>
<dbReference type="Gene3D" id="3.40.1190.20">
    <property type="match status" value="1"/>
</dbReference>